<dbReference type="Proteomes" id="UP000698752">
    <property type="component" value="Unassembled WGS sequence"/>
</dbReference>
<dbReference type="InterPro" id="IPR029032">
    <property type="entry name" value="AhpD-like"/>
</dbReference>
<dbReference type="RefSeq" id="WP_211868568.1">
    <property type="nucleotide sequence ID" value="NZ_JAAEDI010000010.1"/>
</dbReference>
<protein>
    <submittedName>
        <fullName evidence="1">Carboxymuconolactone decarboxylase family protein</fullName>
    </submittedName>
</protein>
<reference evidence="2" key="1">
    <citation type="journal article" date="2021" name="Syst. Appl. Microbiol.">
        <title>Roseomonas hellenica sp. nov., isolated from roots of wild-growing Alkanna tinctoria.</title>
        <authorList>
            <person name="Rat A."/>
            <person name="Naranjo H.D."/>
            <person name="Lebbe L."/>
            <person name="Cnockaert M."/>
            <person name="Krigas N."/>
            <person name="Grigoriadou K."/>
            <person name="Maloupa E."/>
            <person name="Willems A."/>
        </authorList>
    </citation>
    <scope>NUCLEOTIDE SEQUENCE [LARGE SCALE GENOMIC DNA]</scope>
    <source>
        <strain evidence="2">LMG 31159</strain>
    </source>
</reference>
<name>A0ABS5EGF9_9PROT</name>
<dbReference type="PANTHER" id="PTHR34846">
    <property type="entry name" value="4-CARBOXYMUCONOLACTONE DECARBOXYLASE FAMILY PROTEIN (AFU_ORTHOLOGUE AFUA_6G11590)"/>
    <property type="match status" value="1"/>
</dbReference>
<evidence type="ECO:0000313" key="1">
    <source>
        <dbReference type="EMBL" id="MBR0650100.1"/>
    </source>
</evidence>
<sequence>MSVMLTNILHIFPPMESPLPFLPDPDLAADPALAATFSRVEQSRGWVSNAMRAFAHAPEGLSAFSAVGHYGRYGTALTEVQRELTILIVGRSVPYAWTHHVPLGLQAGISQQQIDTIARGEVPSDLPKADRTLCAYVFAFLAGKGTSPAMADALGASFTPRQVTDITLLAGYYLALGMSILSLGVEVEPPEILAIELEWQRKQASRRD</sequence>
<dbReference type="Gene3D" id="1.20.1290.10">
    <property type="entry name" value="AhpD-like"/>
    <property type="match status" value="1"/>
</dbReference>
<keyword evidence="2" id="KW-1185">Reference proteome</keyword>
<comment type="caution">
    <text evidence="1">The sequence shown here is derived from an EMBL/GenBank/DDBJ whole genome shotgun (WGS) entry which is preliminary data.</text>
</comment>
<accession>A0ABS5EGF9</accession>
<evidence type="ECO:0000313" key="2">
    <source>
        <dbReference type="Proteomes" id="UP000698752"/>
    </source>
</evidence>
<gene>
    <name evidence="1" type="ORF">GXW78_10535</name>
</gene>
<dbReference type="SUPFAM" id="SSF69118">
    <property type="entry name" value="AhpD-like"/>
    <property type="match status" value="1"/>
</dbReference>
<dbReference type="EMBL" id="JAAEDI010000010">
    <property type="protein sequence ID" value="MBR0650100.1"/>
    <property type="molecule type" value="Genomic_DNA"/>
</dbReference>
<proteinExistence type="predicted"/>
<organism evidence="1 2">
    <name type="scientific">Neoroseomonas terrae</name>
    <dbReference type="NCBI Taxonomy" id="424799"/>
    <lineage>
        <taxon>Bacteria</taxon>
        <taxon>Pseudomonadati</taxon>
        <taxon>Pseudomonadota</taxon>
        <taxon>Alphaproteobacteria</taxon>
        <taxon>Acetobacterales</taxon>
        <taxon>Acetobacteraceae</taxon>
        <taxon>Neoroseomonas</taxon>
    </lineage>
</organism>
<dbReference type="PANTHER" id="PTHR34846:SF11">
    <property type="entry name" value="4-CARBOXYMUCONOLACTONE DECARBOXYLASE FAMILY PROTEIN (AFU_ORTHOLOGUE AFUA_6G11590)"/>
    <property type="match status" value="1"/>
</dbReference>